<sequence>SLCATSAPLILWALAKLHSCMHRPSPAWMGQYWQVAVRLLPHMQPRGVVALLQSSVWLRYTPSSSIMQEVSLFISIHDCHLPRGMHTHVRMLMHRMNKLRAQKHWAFRMKGEKFGAAPNLVKMYGVLRLMS</sequence>
<keyword evidence="3" id="KW-1185">Reference proteome</keyword>
<dbReference type="EMBL" id="MU069567">
    <property type="protein sequence ID" value="KAF5838750.1"/>
    <property type="molecule type" value="Genomic_DNA"/>
</dbReference>
<proteinExistence type="predicted"/>
<feature type="chain" id="PRO_5047205255" evidence="1">
    <location>
        <begin position="23"/>
        <end position="131"/>
    </location>
</feature>
<protein>
    <submittedName>
        <fullName evidence="2">Uncharacterized protein</fullName>
    </submittedName>
</protein>
<evidence type="ECO:0000313" key="3">
    <source>
        <dbReference type="Proteomes" id="UP000815325"/>
    </source>
</evidence>
<organism evidence="2 3">
    <name type="scientific">Dunaliella salina</name>
    <name type="common">Green alga</name>
    <name type="synonym">Protococcus salinus</name>
    <dbReference type="NCBI Taxonomy" id="3046"/>
    <lineage>
        <taxon>Eukaryota</taxon>
        <taxon>Viridiplantae</taxon>
        <taxon>Chlorophyta</taxon>
        <taxon>core chlorophytes</taxon>
        <taxon>Chlorophyceae</taxon>
        <taxon>CS clade</taxon>
        <taxon>Chlamydomonadales</taxon>
        <taxon>Dunaliellaceae</taxon>
        <taxon>Dunaliella</taxon>
    </lineage>
</organism>
<gene>
    <name evidence="2" type="ORF">DUNSADRAFT_2294</name>
</gene>
<accession>A0ABQ7GW06</accession>
<keyword evidence="1" id="KW-0732">Signal</keyword>
<evidence type="ECO:0000256" key="1">
    <source>
        <dbReference type="SAM" id="SignalP"/>
    </source>
</evidence>
<evidence type="ECO:0000313" key="2">
    <source>
        <dbReference type="EMBL" id="KAF5838750.1"/>
    </source>
</evidence>
<feature type="non-terminal residue" evidence="2">
    <location>
        <position position="1"/>
    </location>
</feature>
<name>A0ABQ7GW06_DUNSA</name>
<feature type="signal peptide" evidence="1">
    <location>
        <begin position="1"/>
        <end position="22"/>
    </location>
</feature>
<dbReference type="Proteomes" id="UP000815325">
    <property type="component" value="Unassembled WGS sequence"/>
</dbReference>
<comment type="caution">
    <text evidence="2">The sequence shown here is derived from an EMBL/GenBank/DDBJ whole genome shotgun (WGS) entry which is preliminary data.</text>
</comment>
<reference evidence="2" key="1">
    <citation type="submission" date="2017-08" db="EMBL/GenBank/DDBJ databases">
        <authorList>
            <person name="Polle J.E."/>
            <person name="Barry K."/>
            <person name="Cushman J."/>
            <person name="Schmutz J."/>
            <person name="Tran D."/>
            <person name="Hathwaick L.T."/>
            <person name="Yim W.C."/>
            <person name="Jenkins J."/>
            <person name="Mckie-Krisberg Z.M."/>
            <person name="Prochnik S."/>
            <person name="Lindquist E."/>
            <person name="Dockter R.B."/>
            <person name="Adam C."/>
            <person name="Molina H."/>
            <person name="Bunkerborg J."/>
            <person name="Jin E."/>
            <person name="Buchheim M."/>
            <person name="Magnuson J."/>
        </authorList>
    </citation>
    <scope>NUCLEOTIDE SEQUENCE</scope>
    <source>
        <strain evidence="2">CCAP 19/18</strain>
    </source>
</reference>